<dbReference type="InterPro" id="IPR022643">
    <property type="entry name" value="De-COase2_C"/>
</dbReference>
<dbReference type="Gene3D" id="2.40.37.10">
    <property type="entry name" value="Lyase, Ornithine Decarboxylase, Chain A, domain 1"/>
    <property type="match status" value="1"/>
</dbReference>
<evidence type="ECO:0000256" key="3">
    <source>
        <dbReference type="SAM" id="MobiDB-lite"/>
    </source>
</evidence>
<dbReference type="EMBL" id="JAATEJ010000008">
    <property type="protein sequence ID" value="NJP44358.1"/>
    <property type="molecule type" value="Genomic_DNA"/>
</dbReference>
<evidence type="ECO:0000256" key="2">
    <source>
        <dbReference type="ARBA" id="ARBA00022898"/>
    </source>
</evidence>
<dbReference type="InterPro" id="IPR022644">
    <property type="entry name" value="De-COase2_N"/>
</dbReference>
<dbReference type="InterPro" id="IPR029066">
    <property type="entry name" value="PLP-binding_barrel"/>
</dbReference>
<gene>
    <name evidence="6" type="ORF">HCN08_13245</name>
</gene>
<dbReference type="SUPFAM" id="SSF50621">
    <property type="entry name" value="Alanine racemase C-terminal domain-like"/>
    <property type="match status" value="1"/>
</dbReference>
<dbReference type="Gene3D" id="3.20.20.10">
    <property type="entry name" value="Alanine racemase"/>
    <property type="match status" value="1"/>
</dbReference>
<dbReference type="PANTHER" id="PTHR43727:SF2">
    <property type="entry name" value="GROUP IV DECARBOXYLASE"/>
    <property type="match status" value="1"/>
</dbReference>
<dbReference type="PANTHER" id="PTHR43727">
    <property type="entry name" value="DIAMINOPIMELATE DECARBOXYLASE"/>
    <property type="match status" value="1"/>
</dbReference>
<evidence type="ECO:0000256" key="1">
    <source>
        <dbReference type="ARBA" id="ARBA00001933"/>
    </source>
</evidence>
<feature type="domain" description="Orn/DAP/Arg decarboxylase 2 C-terminal" evidence="4">
    <location>
        <begin position="47"/>
        <end position="401"/>
    </location>
</feature>
<organism evidence="6 7">
    <name type="scientific">Actinacidiphila epipremni</name>
    <dbReference type="NCBI Taxonomy" id="2053013"/>
    <lineage>
        <taxon>Bacteria</taxon>
        <taxon>Bacillati</taxon>
        <taxon>Actinomycetota</taxon>
        <taxon>Actinomycetes</taxon>
        <taxon>Kitasatosporales</taxon>
        <taxon>Streptomycetaceae</taxon>
        <taxon>Actinacidiphila</taxon>
    </lineage>
</organism>
<comment type="caution">
    <text evidence="6">The sequence shown here is derived from an EMBL/GenBank/DDBJ whole genome shotgun (WGS) entry which is preliminary data.</text>
</comment>
<keyword evidence="2" id="KW-0663">Pyridoxal phosphate</keyword>
<comment type="cofactor">
    <cofactor evidence="1">
        <name>pyridoxal 5'-phosphate</name>
        <dbReference type="ChEBI" id="CHEBI:597326"/>
    </cofactor>
</comment>
<dbReference type="Pfam" id="PF02784">
    <property type="entry name" value="Orn_Arg_deC_N"/>
    <property type="match status" value="1"/>
</dbReference>
<evidence type="ECO:0000313" key="6">
    <source>
        <dbReference type="EMBL" id="NJP44358.1"/>
    </source>
</evidence>
<feature type="domain" description="Orn/DAP/Arg decarboxylase 2 N-terminal" evidence="5">
    <location>
        <begin position="60"/>
        <end position="307"/>
    </location>
</feature>
<dbReference type="Pfam" id="PF00278">
    <property type="entry name" value="Orn_DAP_Arg_deC"/>
    <property type="match status" value="1"/>
</dbReference>
<protein>
    <submittedName>
        <fullName evidence="6">Type III PLP-dependent enzyme</fullName>
    </submittedName>
</protein>
<name>A0ABX0ZKI2_9ACTN</name>
<proteinExistence type="predicted"/>
<dbReference type="InterPro" id="IPR009006">
    <property type="entry name" value="Ala_racemase/Decarboxylase_C"/>
</dbReference>
<keyword evidence="7" id="KW-1185">Reference proteome</keyword>
<dbReference type="Proteomes" id="UP000734511">
    <property type="component" value="Unassembled WGS sequence"/>
</dbReference>
<reference evidence="6 7" key="1">
    <citation type="submission" date="2020-03" db="EMBL/GenBank/DDBJ databases">
        <title>WGS of actinomycetes isolated from Thailand.</title>
        <authorList>
            <person name="Thawai C."/>
        </authorList>
    </citation>
    <scope>NUCLEOTIDE SEQUENCE [LARGE SCALE GENOMIC DNA]</scope>
    <source>
        <strain evidence="6 7">PRB2-1</strain>
    </source>
</reference>
<evidence type="ECO:0000313" key="7">
    <source>
        <dbReference type="Proteomes" id="UP000734511"/>
    </source>
</evidence>
<feature type="region of interest" description="Disordered" evidence="3">
    <location>
        <begin position="1"/>
        <end position="31"/>
    </location>
</feature>
<dbReference type="SUPFAM" id="SSF51419">
    <property type="entry name" value="PLP-binding barrel"/>
    <property type="match status" value="1"/>
</dbReference>
<evidence type="ECO:0000259" key="5">
    <source>
        <dbReference type="Pfam" id="PF02784"/>
    </source>
</evidence>
<accession>A0ABX0ZKI2</accession>
<evidence type="ECO:0000259" key="4">
    <source>
        <dbReference type="Pfam" id="PF00278"/>
    </source>
</evidence>
<sequence>MTAPAAPSGRTPAAADGTPGGDRRAAGRHSTAARNAELAARYGTPLYVYDLDRATAARDALRAVLPEQATLFYSFKANPHPGLARVFGEGGEGTACRAEVSSTGELANSLAAGFDPARTLYTGPGKTGEEIGAALAAGVRWFSVESPGDLRRVGAAAQDHGTTAQVLLRINAAASGASTSIRMTGAPSQFGLDSETLPELMPELLAVPGTKVAGAHFFPLSNSRDEQSLVDEFTRSIGEAAGLAERLGLPLDVLDIGGGFAAPYAVPGELPVYDKLKAELEQALDTAFPRWRDGTPHLAFESGRHLAGTTGELVTAVTNVKTSRGRTFVILDAGINTLGGMAGLGRLLPLAVKPDELPESEEQLQRASLVGPLCTPGDILGRDLDVRALAPGDLVTVPNVGAYGPTASLLGFLGRPAPAEVVVRGGEIVSASRLELARTDLG</sequence>